<accession>X0XQF0</accession>
<sequence length="241" mass="26691">IIGWNTWRQPKQYTTRIPLSRKRILRAINGAKWELLLPVVAFVALFSGLATPVEAAALTAFYAFFVEVIVHRELKLTTDVPRAMTECGLLVGGIILILGVALSFTNYLVDAQLPNHLVAWVTQTIESRWVFLLALSLFLLIVGCLMDIFSAIVVVVPLIVPIGLAFGIDPIHLGIIFIANLELGYLTPPVGLNLFFASYRFDKSMTEVYRAALPMFFAVGTGVLLVTYLPWLSTTLPALMR</sequence>
<name>X0XQF0_9ZZZZ</name>
<evidence type="ECO:0000256" key="3">
    <source>
        <dbReference type="ARBA" id="ARBA00022519"/>
    </source>
</evidence>
<dbReference type="GO" id="GO:0022857">
    <property type="term" value="F:transmembrane transporter activity"/>
    <property type="evidence" value="ECO:0007669"/>
    <property type="project" value="TreeGrafter"/>
</dbReference>
<feature type="transmembrane region" description="Helical" evidence="7">
    <location>
        <begin position="208"/>
        <end position="231"/>
    </location>
</feature>
<dbReference type="GO" id="GO:0005886">
    <property type="term" value="C:plasma membrane"/>
    <property type="evidence" value="ECO:0007669"/>
    <property type="project" value="UniProtKB-SubCell"/>
</dbReference>
<keyword evidence="6 7" id="KW-0472">Membrane</keyword>
<evidence type="ECO:0000256" key="5">
    <source>
        <dbReference type="ARBA" id="ARBA00022989"/>
    </source>
</evidence>
<evidence type="ECO:0000256" key="2">
    <source>
        <dbReference type="ARBA" id="ARBA00022475"/>
    </source>
</evidence>
<comment type="caution">
    <text evidence="9">The sequence shown here is derived from an EMBL/GenBank/DDBJ whole genome shotgun (WGS) entry which is preliminary data.</text>
</comment>
<dbReference type="InterPro" id="IPR010656">
    <property type="entry name" value="DctM"/>
</dbReference>
<dbReference type="AlphaFoldDB" id="X0XQF0"/>
<dbReference type="InterPro" id="IPR004681">
    <property type="entry name" value="TRAP_DctM"/>
</dbReference>
<evidence type="ECO:0000256" key="7">
    <source>
        <dbReference type="SAM" id="Phobius"/>
    </source>
</evidence>
<proteinExistence type="predicted"/>
<feature type="non-terminal residue" evidence="9">
    <location>
        <position position="1"/>
    </location>
</feature>
<evidence type="ECO:0000256" key="4">
    <source>
        <dbReference type="ARBA" id="ARBA00022692"/>
    </source>
</evidence>
<organism evidence="9">
    <name type="scientific">marine sediment metagenome</name>
    <dbReference type="NCBI Taxonomy" id="412755"/>
    <lineage>
        <taxon>unclassified sequences</taxon>
        <taxon>metagenomes</taxon>
        <taxon>ecological metagenomes</taxon>
    </lineage>
</organism>
<feature type="transmembrane region" description="Helical" evidence="7">
    <location>
        <begin position="129"/>
        <end position="146"/>
    </location>
</feature>
<dbReference type="EMBL" id="BARS01040608">
    <property type="protein sequence ID" value="GAG37557.1"/>
    <property type="molecule type" value="Genomic_DNA"/>
</dbReference>
<keyword evidence="4 7" id="KW-0812">Transmembrane</keyword>
<evidence type="ECO:0000313" key="9">
    <source>
        <dbReference type="EMBL" id="GAG37557.1"/>
    </source>
</evidence>
<feature type="transmembrane region" description="Helical" evidence="7">
    <location>
        <begin position="87"/>
        <end position="109"/>
    </location>
</feature>
<evidence type="ECO:0000256" key="6">
    <source>
        <dbReference type="ARBA" id="ARBA00023136"/>
    </source>
</evidence>
<keyword evidence="2" id="KW-1003">Cell membrane</keyword>
<feature type="transmembrane region" description="Helical" evidence="7">
    <location>
        <begin position="174"/>
        <end position="196"/>
    </location>
</feature>
<gene>
    <name evidence="9" type="ORF">S01H1_61872</name>
</gene>
<evidence type="ECO:0000256" key="1">
    <source>
        <dbReference type="ARBA" id="ARBA00004429"/>
    </source>
</evidence>
<reference evidence="9" key="1">
    <citation type="journal article" date="2014" name="Front. Microbiol.">
        <title>High frequency of phylogenetically diverse reductive dehalogenase-homologous genes in deep subseafloor sedimentary metagenomes.</title>
        <authorList>
            <person name="Kawai M."/>
            <person name="Futagami T."/>
            <person name="Toyoda A."/>
            <person name="Takaki Y."/>
            <person name="Nishi S."/>
            <person name="Hori S."/>
            <person name="Arai W."/>
            <person name="Tsubouchi T."/>
            <person name="Morono Y."/>
            <person name="Uchiyama I."/>
            <person name="Ito T."/>
            <person name="Fujiyama A."/>
            <person name="Inagaki F."/>
            <person name="Takami H."/>
        </authorList>
    </citation>
    <scope>NUCLEOTIDE SEQUENCE</scope>
    <source>
        <strain evidence="9">Expedition CK06-06</strain>
    </source>
</reference>
<dbReference type="PANTHER" id="PTHR33362:SF5">
    <property type="entry name" value="C4-DICARBOXYLATE TRAP TRANSPORTER LARGE PERMEASE PROTEIN DCTM"/>
    <property type="match status" value="1"/>
</dbReference>
<dbReference type="Pfam" id="PF06808">
    <property type="entry name" value="DctM"/>
    <property type="match status" value="1"/>
</dbReference>
<keyword evidence="5 7" id="KW-1133">Transmembrane helix</keyword>
<evidence type="ECO:0000259" key="8">
    <source>
        <dbReference type="Pfam" id="PF06808"/>
    </source>
</evidence>
<comment type="subcellular location">
    <subcellularLocation>
        <location evidence="1">Cell inner membrane</location>
        <topology evidence="1">Multi-pass membrane protein</topology>
    </subcellularLocation>
</comment>
<protein>
    <recommendedName>
        <fullName evidence="8">TRAP C4-dicarboxylate transport system permease DctM subunit domain-containing protein</fullName>
    </recommendedName>
</protein>
<feature type="transmembrane region" description="Helical" evidence="7">
    <location>
        <begin position="35"/>
        <end position="66"/>
    </location>
</feature>
<feature type="domain" description="TRAP C4-dicarboxylate transport system permease DctM subunit" evidence="8">
    <location>
        <begin position="12"/>
        <end position="232"/>
    </location>
</feature>
<keyword evidence="3" id="KW-0997">Cell inner membrane</keyword>
<dbReference type="PANTHER" id="PTHR33362">
    <property type="entry name" value="SIALIC ACID TRAP TRANSPORTER PERMEASE PROTEIN SIAT-RELATED"/>
    <property type="match status" value="1"/>
</dbReference>